<accession>A0ABT8LEN3</accession>
<feature type="chain" id="PRO_5046669928" description="Tetratricopeptide repeat protein" evidence="1">
    <location>
        <begin position="20"/>
        <end position="212"/>
    </location>
</feature>
<dbReference type="RefSeq" id="WP_346761554.1">
    <property type="nucleotide sequence ID" value="NZ_JAUJEB010000008.1"/>
</dbReference>
<evidence type="ECO:0000313" key="2">
    <source>
        <dbReference type="EMBL" id="MDN5216217.1"/>
    </source>
</evidence>
<evidence type="ECO:0008006" key="4">
    <source>
        <dbReference type="Google" id="ProtNLM"/>
    </source>
</evidence>
<dbReference type="SUPFAM" id="SSF48452">
    <property type="entry name" value="TPR-like"/>
    <property type="match status" value="1"/>
</dbReference>
<organism evidence="2 3">
    <name type="scientific">Agaribacillus aureus</name>
    <dbReference type="NCBI Taxonomy" id="3051825"/>
    <lineage>
        <taxon>Bacteria</taxon>
        <taxon>Pseudomonadati</taxon>
        <taxon>Bacteroidota</taxon>
        <taxon>Cytophagia</taxon>
        <taxon>Cytophagales</taxon>
        <taxon>Splendidivirgaceae</taxon>
        <taxon>Agaribacillus</taxon>
    </lineage>
</organism>
<gene>
    <name evidence="2" type="ORF">QQ020_29385</name>
</gene>
<evidence type="ECO:0000313" key="3">
    <source>
        <dbReference type="Proteomes" id="UP001172083"/>
    </source>
</evidence>
<dbReference type="InterPro" id="IPR011990">
    <property type="entry name" value="TPR-like_helical_dom_sf"/>
</dbReference>
<comment type="caution">
    <text evidence="2">The sequence shown here is derived from an EMBL/GenBank/DDBJ whole genome shotgun (WGS) entry which is preliminary data.</text>
</comment>
<dbReference type="Gene3D" id="1.25.40.10">
    <property type="entry name" value="Tetratricopeptide repeat domain"/>
    <property type="match status" value="1"/>
</dbReference>
<keyword evidence="1" id="KW-0732">Signal</keyword>
<reference evidence="2" key="1">
    <citation type="submission" date="2023-06" db="EMBL/GenBank/DDBJ databases">
        <title>Genomic of Agaribacillus aureum.</title>
        <authorList>
            <person name="Wang G."/>
        </authorList>
    </citation>
    <scope>NUCLEOTIDE SEQUENCE</scope>
    <source>
        <strain evidence="2">BMA12</strain>
    </source>
</reference>
<protein>
    <recommendedName>
        <fullName evidence="4">Tetratricopeptide repeat protein</fullName>
    </recommendedName>
</protein>
<dbReference type="EMBL" id="JAUJEB010000008">
    <property type="protein sequence ID" value="MDN5216217.1"/>
    <property type="molecule type" value="Genomic_DNA"/>
</dbReference>
<sequence length="212" mass="23590">MKKIVLSLTTVALIFTASANDKYEKAMLKNISLVYEANTVDAYQQAINNLTRIGNAEKNKWEPYYYITYSYIIMSFMEQDPGKKDSYIDLAQAALDKGLAIAPDESELVTLQGFTHTARLNVDPMNRGQRYSGMATKVLRQAIKLNPENPRALLLMGQMMYGTAQFMGGSTTEACAMIEKSLDKFETFKSSHALAPQWGKGQATDALKQCGN</sequence>
<keyword evidence="3" id="KW-1185">Reference proteome</keyword>
<feature type="signal peptide" evidence="1">
    <location>
        <begin position="1"/>
        <end position="19"/>
    </location>
</feature>
<dbReference type="Proteomes" id="UP001172083">
    <property type="component" value="Unassembled WGS sequence"/>
</dbReference>
<proteinExistence type="predicted"/>
<name>A0ABT8LEN3_9BACT</name>
<evidence type="ECO:0000256" key="1">
    <source>
        <dbReference type="SAM" id="SignalP"/>
    </source>
</evidence>